<dbReference type="InParanoid" id="A0A541AXM5"/>
<reference evidence="3 4" key="1">
    <citation type="journal article" date="2017" name="bioRxiv">
        <title>The Genomic Landscape Of Tree Rot In Phellinus noxius And Its Hymenochaetales Members.</title>
        <authorList>
            <person name="Chung C.-L."/>
            <person name="Lee J.T."/>
            <person name="Akiba M."/>
            <person name="Lee H.-H."/>
            <person name="Kuo T.-H."/>
            <person name="Liu D."/>
            <person name="Ke H.-M."/>
            <person name="Yokoi T."/>
            <person name="Roa M.B."/>
            <person name="Lu M.J."/>
            <person name="Chang Y.-Y."/>
            <person name="Ann P.-J."/>
            <person name="Tsai J.-N."/>
            <person name="Chen C.-Y."/>
            <person name="Tzean S.-S."/>
            <person name="Ota Y."/>
            <person name="Hattori T."/>
            <person name="Sahashi N."/>
            <person name="Liou R.-F."/>
            <person name="Kikuchi T."/>
            <person name="Tsai I.J."/>
        </authorList>
    </citation>
    <scope>NUCLEOTIDE SEQUENCE [LARGE SCALE GENOMIC DNA]</scope>
    <source>
        <strain evidence="3 4">FFPRI411160</strain>
    </source>
</reference>
<dbReference type="InterPro" id="IPR027434">
    <property type="entry name" value="Homing_endonucl"/>
</dbReference>
<comment type="function">
    <text evidence="1">Mitochondrial DNA endonuclease involved in intron homing.</text>
</comment>
<keyword evidence="3" id="KW-0378">Hydrolase</keyword>
<evidence type="ECO:0000313" key="3">
    <source>
        <dbReference type="EMBL" id="TQF64817.1"/>
    </source>
</evidence>
<dbReference type="Proteomes" id="UP000217199">
    <property type="component" value="Mitochondrion MT"/>
</dbReference>
<dbReference type="EMBL" id="NBII01000013">
    <property type="protein sequence ID" value="TQF64817.1"/>
    <property type="molecule type" value="Genomic_DNA"/>
</dbReference>
<dbReference type="Pfam" id="PF03161">
    <property type="entry name" value="LAGLIDADG_2"/>
    <property type="match status" value="1"/>
</dbReference>
<dbReference type="SUPFAM" id="SSF55608">
    <property type="entry name" value="Homing endonucleases"/>
    <property type="match status" value="1"/>
</dbReference>
<dbReference type="EMBL" id="CM008263">
    <property type="protein sequence ID" value="TQF64817.1"/>
    <property type="molecule type" value="Genomic_DNA"/>
</dbReference>
<organism evidence="3 4">
    <name type="scientific">Pyrrhoderma noxium</name>
    <dbReference type="NCBI Taxonomy" id="2282107"/>
    <lineage>
        <taxon>Eukaryota</taxon>
        <taxon>Fungi</taxon>
        <taxon>Dikarya</taxon>
        <taxon>Basidiomycota</taxon>
        <taxon>Agaricomycotina</taxon>
        <taxon>Agaricomycetes</taxon>
        <taxon>Hymenochaetales</taxon>
        <taxon>Hymenochaetaceae</taxon>
        <taxon>Pyrrhoderma</taxon>
    </lineage>
</organism>
<dbReference type="AlphaFoldDB" id="A0A541AXM5"/>
<dbReference type="GO" id="GO:0004519">
    <property type="term" value="F:endonuclease activity"/>
    <property type="evidence" value="ECO:0007669"/>
    <property type="project" value="UniProtKB-KW"/>
</dbReference>
<evidence type="ECO:0000256" key="1">
    <source>
        <dbReference type="ARBA" id="ARBA00002670"/>
    </source>
</evidence>
<dbReference type="STRING" id="2282107.A0A541AXM5"/>
<accession>A0A541AXM5</accession>
<name>A0A541AXM5_9AGAM</name>
<geneLocation type="mitochondrion" evidence="3"/>
<dbReference type="Gene3D" id="3.10.28.10">
    <property type="entry name" value="Homing endonucleases"/>
    <property type="match status" value="2"/>
</dbReference>
<gene>
    <name evidence="3" type="ORF">PNOK_m000093</name>
</gene>
<keyword evidence="4" id="KW-1185">Reference proteome</keyword>
<keyword evidence="3" id="KW-0496">Mitochondrion</keyword>
<protein>
    <submittedName>
        <fullName evidence="3">LAGLIDADG homing endonuclease</fullName>
    </submittedName>
</protein>
<dbReference type="OrthoDB" id="3247136at2759"/>
<feature type="domain" description="Homing endonuclease LAGLIDADG" evidence="2">
    <location>
        <begin position="91"/>
        <end position="273"/>
    </location>
</feature>
<comment type="caution">
    <text evidence="3">The sequence shown here is derived from an EMBL/GenBank/DDBJ whole genome shotgun (WGS) entry which is preliminary data.</text>
</comment>
<evidence type="ECO:0000313" key="4">
    <source>
        <dbReference type="Proteomes" id="UP000217199"/>
    </source>
</evidence>
<keyword evidence="3" id="KW-0540">Nuclease</keyword>
<keyword evidence="3" id="KW-0255">Endonuclease</keyword>
<proteinExistence type="predicted"/>
<evidence type="ECO:0000259" key="2">
    <source>
        <dbReference type="Pfam" id="PF03161"/>
    </source>
</evidence>
<sequence>MPAHVGGVDGGLKLYLLNKMKDTFLKGQKNNMYLNTIKNKNSFNKNLRLCSSRSQVFSPSLSSFQNQQRRYHISNIKAINRIGPHNLDVLSVIMGSLLGDAYGDKRSGEGVRICYRQSIKHKEYLFWVYLFFYKRGYTSNLQPRQYTRTINGKGNKGNKGNKGKEYSGYEFNTFTFRSFSWIHKMFYSKGKKVVPINIFEFLTPLALAVWTMSSGNFTNGKIELFTNFCVEKKVEKSKLISLLKDRFGLDCSIVLRKQNSYVVIISKESVKSFQDIVSPYIIPTLKYKIGLNTH</sequence>
<dbReference type="InterPro" id="IPR004860">
    <property type="entry name" value="LAGLIDADG_dom"/>
</dbReference>